<dbReference type="PATRIC" id="fig|1036673.3.peg.83"/>
<dbReference type="AlphaFoldDB" id="F8FJ28"/>
<accession>F8FJ28</accession>
<dbReference type="HOGENOM" id="CLU_2024417_0_0_9"/>
<dbReference type="EMBL" id="CP002869">
    <property type="protein sequence ID" value="AEI38741.1"/>
    <property type="molecule type" value="Genomic_DNA"/>
</dbReference>
<protein>
    <submittedName>
        <fullName evidence="1">Uncharacterized protein</fullName>
    </submittedName>
</protein>
<reference evidence="2" key="1">
    <citation type="submission" date="2011-06" db="EMBL/GenBank/DDBJ databases">
        <title>Complete genome sequence of Paenibacillus mucilaginosus KNP414.</title>
        <authorList>
            <person name="Wang J."/>
            <person name="Hu S."/>
            <person name="Hu X."/>
            <person name="Zhang B."/>
            <person name="Dong D."/>
            <person name="Zhang S."/>
            <person name="Zhao K."/>
            <person name="Wu D."/>
        </authorList>
    </citation>
    <scope>NUCLEOTIDE SEQUENCE [LARGE SCALE GENOMIC DNA]</scope>
    <source>
        <strain evidence="2">KNP414</strain>
    </source>
</reference>
<proteinExistence type="predicted"/>
<dbReference type="Proteomes" id="UP000006620">
    <property type="component" value="Chromosome"/>
</dbReference>
<sequence length="122" mass="14198">MTFTSFECLVNTLSDVRRLLVQGNKHCASSGVKTILCTRIPNFFDRLTSDRLNIYIFRTTCNLADYKNKTRSYGYFARYAGIRVIFEECIKDRVRDLVANLIRMSFGYGLRSEQTTAYWIGH</sequence>
<dbReference type="KEGG" id="pms:KNP414_00090"/>
<gene>
    <name evidence="1" type="ordered locus">KNP414_00090</name>
</gene>
<name>F8FJ28_PAEMK</name>
<evidence type="ECO:0000313" key="2">
    <source>
        <dbReference type="Proteomes" id="UP000006620"/>
    </source>
</evidence>
<reference evidence="1 2" key="2">
    <citation type="journal article" date="2013" name="Genome Announc.">
        <title>Genome Sequence of Growth-Improving Paenibacillus mucilaginosus Strain KNP414.</title>
        <authorList>
            <person name="Lu J.J."/>
            <person name="Wang J.F."/>
            <person name="Hu X.F."/>
        </authorList>
    </citation>
    <scope>NUCLEOTIDE SEQUENCE [LARGE SCALE GENOMIC DNA]</scope>
    <source>
        <strain evidence="1 2">KNP414</strain>
    </source>
</reference>
<organism evidence="1 2">
    <name type="scientific">Paenibacillus mucilaginosus (strain KNP414)</name>
    <dbReference type="NCBI Taxonomy" id="1036673"/>
    <lineage>
        <taxon>Bacteria</taxon>
        <taxon>Bacillati</taxon>
        <taxon>Bacillota</taxon>
        <taxon>Bacilli</taxon>
        <taxon>Bacillales</taxon>
        <taxon>Paenibacillaceae</taxon>
        <taxon>Paenibacillus</taxon>
    </lineage>
</organism>
<evidence type="ECO:0000313" key="1">
    <source>
        <dbReference type="EMBL" id="AEI38741.1"/>
    </source>
</evidence>